<gene>
    <name evidence="7" type="ORF">ABEB36_013511</name>
</gene>
<name>A0ABD1E4F7_HYPHA</name>
<evidence type="ECO:0000313" key="8">
    <source>
        <dbReference type="Proteomes" id="UP001566132"/>
    </source>
</evidence>
<accession>A0ABD1E4F7</accession>
<evidence type="ECO:0000256" key="1">
    <source>
        <dbReference type="ARBA" id="ARBA00004496"/>
    </source>
</evidence>
<dbReference type="Pfam" id="PF03148">
    <property type="entry name" value="Tektin"/>
    <property type="match status" value="1"/>
</dbReference>
<reference evidence="7 8" key="1">
    <citation type="submission" date="2024-05" db="EMBL/GenBank/DDBJ databases">
        <title>Genetic variation in Jamaican populations of the coffee berry borer (Hypothenemus hampei).</title>
        <authorList>
            <person name="Errbii M."/>
            <person name="Myrie A."/>
        </authorList>
    </citation>
    <scope>NUCLEOTIDE SEQUENCE [LARGE SCALE GENOMIC DNA]</scope>
    <source>
        <strain evidence="7">JA-Hopewell-2020-01-JO</strain>
        <tissue evidence="7">Whole body</tissue>
    </source>
</reference>
<evidence type="ECO:0000256" key="3">
    <source>
        <dbReference type="ARBA" id="ARBA00022490"/>
    </source>
</evidence>
<dbReference type="EMBL" id="JBDJPC010000011">
    <property type="protein sequence ID" value="KAL1489558.1"/>
    <property type="molecule type" value="Genomic_DNA"/>
</dbReference>
<keyword evidence="3" id="KW-0963">Cytoplasm</keyword>
<evidence type="ECO:0000256" key="4">
    <source>
        <dbReference type="ARBA" id="ARBA00023054"/>
    </source>
</evidence>
<proteinExistence type="inferred from homology"/>
<evidence type="ECO:0000313" key="7">
    <source>
        <dbReference type="EMBL" id="KAL1489558.1"/>
    </source>
</evidence>
<comment type="subcellular location">
    <subcellularLocation>
        <location evidence="1">Cytoplasm</location>
    </subcellularLocation>
</comment>
<keyword evidence="4 5" id="KW-0175">Coiled coil</keyword>
<protein>
    <recommendedName>
        <fullName evidence="9">Tektin</fullName>
    </recommendedName>
</protein>
<dbReference type="GO" id="GO:0005929">
    <property type="term" value="C:cilium"/>
    <property type="evidence" value="ECO:0007669"/>
    <property type="project" value="UniProtKB-ARBA"/>
</dbReference>
<evidence type="ECO:0000256" key="6">
    <source>
        <dbReference type="SAM" id="MobiDB-lite"/>
    </source>
</evidence>
<evidence type="ECO:0000256" key="2">
    <source>
        <dbReference type="ARBA" id="ARBA00007209"/>
    </source>
</evidence>
<dbReference type="PRINTS" id="PR00511">
    <property type="entry name" value="TEKTIN"/>
</dbReference>
<evidence type="ECO:0008006" key="9">
    <source>
        <dbReference type="Google" id="ProtNLM"/>
    </source>
</evidence>
<dbReference type="PANTHER" id="PTHR19960">
    <property type="entry name" value="TEKTIN"/>
    <property type="match status" value="1"/>
</dbReference>
<feature type="coiled-coil region" evidence="5">
    <location>
        <begin position="536"/>
        <end position="577"/>
    </location>
</feature>
<feature type="compositionally biased region" description="Polar residues" evidence="6">
    <location>
        <begin position="57"/>
        <end position="66"/>
    </location>
</feature>
<organism evidence="7 8">
    <name type="scientific">Hypothenemus hampei</name>
    <name type="common">Coffee berry borer</name>
    <dbReference type="NCBI Taxonomy" id="57062"/>
    <lineage>
        <taxon>Eukaryota</taxon>
        <taxon>Metazoa</taxon>
        <taxon>Ecdysozoa</taxon>
        <taxon>Arthropoda</taxon>
        <taxon>Hexapoda</taxon>
        <taxon>Insecta</taxon>
        <taxon>Pterygota</taxon>
        <taxon>Neoptera</taxon>
        <taxon>Endopterygota</taxon>
        <taxon>Coleoptera</taxon>
        <taxon>Polyphaga</taxon>
        <taxon>Cucujiformia</taxon>
        <taxon>Curculionidae</taxon>
        <taxon>Scolytinae</taxon>
        <taxon>Hypothenemus</taxon>
    </lineage>
</organism>
<dbReference type="AlphaFoldDB" id="A0ABD1E4F7"/>
<keyword evidence="8" id="KW-1185">Reference proteome</keyword>
<dbReference type="PANTHER" id="PTHR19960:SF12">
    <property type="entry name" value="TEKTIN-4"/>
    <property type="match status" value="1"/>
</dbReference>
<dbReference type="InterPro" id="IPR048256">
    <property type="entry name" value="Tektin-like"/>
</dbReference>
<dbReference type="InterPro" id="IPR000435">
    <property type="entry name" value="Tektins"/>
</dbReference>
<comment type="similarity">
    <text evidence="2">Belongs to the tektin family.</text>
</comment>
<feature type="region of interest" description="Disordered" evidence="6">
    <location>
        <begin position="1"/>
        <end position="66"/>
    </location>
</feature>
<feature type="compositionally biased region" description="Polar residues" evidence="6">
    <location>
        <begin position="17"/>
        <end position="49"/>
    </location>
</feature>
<dbReference type="Proteomes" id="UP001566132">
    <property type="component" value="Unassembled WGS sequence"/>
</dbReference>
<sequence>MAEYPPRACGPCPNLPQVESNPGKSSNYLTQNTVSQTQSNYQNAQQISEDNSRAPKTYQSPELQESPINQANLTCGPIQNSFKEALNKKNGLLHQNIKDVPPCAEVSMKKCCLEKNDALKQLDNTQIDCEVFNKKGSIKTPKGILKGIPNNNCCCPNSTAMQVFNDLPTLNQDPQYSKPECLQQTLEKPVPNQLSRMHTTKGPQGLVNPENLEMKSYGPTPNELTSVSTADKPACYLPQPEDAIMAQKIAEMGPVGPWATGKADWGPLGGLTGTRPVVDKYSITRYSEGEWRTHNKEVLDKTISEQHRANLIDWNGRQCLEQTQSDVDKNQEDNTKRLNQREMEIMRWKCELERAIALAAEEISFLEEQRHRLKQAASVLQMPESIAGECLERKAGRLDTELVRDDVETELIKEVALCSEIRDIFSRVLKDVELQMLENRTAKQRLEYDWSDKIVAHGIDALNSSLNTRSTILMFKPAAVIFPDNQSTPEYWEHFTKETLLAGEATRQRSVALRGTLDAILMNAARDLRTQADRVELALNKKVACTEEILRKLENELKQLLRKLADVEDLMNSLKATIRRIDIPMKKAQTRLDNRLLRPRVENCRDPPHFGLIDEVKSISENVAALHAQLGQAQKSEEQMINIRNNLEREIMLKRKTLEIDRDRIRVIRSHYPSSTALSGY</sequence>
<comment type="caution">
    <text evidence="7">The sequence shown here is derived from an EMBL/GenBank/DDBJ whole genome shotgun (WGS) entry which is preliminary data.</text>
</comment>
<dbReference type="GO" id="GO:0005737">
    <property type="term" value="C:cytoplasm"/>
    <property type="evidence" value="ECO:0007669"/>
    <property type="project" value="UniProtKB-SubCell"/>
</dbReference>
<evidence type="ECO:0000256" key="5">
    <source>
        <dbReference type="SAM" id="Coils"/>
    </source>
</evidence>